<proteinExistence type="predicted"/>
<sequence>MAHENRDINPETLGFVRLEKVKCGKPNCHCANGKKHKAYYLYFRDCTIPSLSNKAILVKKYLPRRLVKEMRRKIQIRKNMGNYNHVFSGKDDALMKGAYEKLANLPLSKTMERVHTIIKQVKKSQEYQHLTQELRLLR</sequence>
<dbReference type="EMBL" id="PEZI01000009">
    <property type="protein sequence ID" value="PIS14860.1"/>
    <property type="molecule type" value="Genomic_DNA"/>
</dbReference>
<name>A0A2H0WQC6_9BACT</name>
<dbReference type="InterPro" id="IPR046738">
    <property type="entry name" value="DUF6788"/>
</dbReference>
<evidence type="ECO:0000313" key="3">
    <source>
        <dbReference type="Proteomes" id="UP000230775"/>
    </source>
</evidence>
<dbReference type="Pfam" id="PF20586">
    <property type="entry name" value="DUF6788"/>
    <property type="match status" value="1"/>
</dbReference>
<feature type="domain" description="DUF6788" evidence="1">
    <location>
        <begin position="12"/>
        <end position="71"/>
    </location>
</feature>
<dbReference type="Proteomes" id="UP000230775">
    <property type="component" value="Unassembled WGS sequence"/>
</dbReference>
<evidence type="ECO:0000259" key="1">
    <source>
        <dbReference type="Pfam" id="PF20586"/>
    </source>
</evidence>
<dbReference type="AlphaFoldDB" id="A0A2H0WQC6"/>
<organism evidence="2 3">
    <name type="scientific">Candidatus Shapirobacteria bacterium CG09_land_8_20_14_0_10_39_12</name>
    <dbReference type="NCBI Taxonomy" id="1974885"/>
    <lineage>
        <taxon>Bacteria</taxon>
        <taxon>Candidatus Shapironibacteriota</taxon>
    </lineage>
</organism>
<comment type="caution">
    <text evidence="2">The sequence shown here is derived from an EMBL/GenBank/DDBJ whole genome shotgun (WGS) entry which is preliminary data.</text>
</comment>
<reference evidence="3" key="1">
    <citation type="submission" date="2017-09" db="EMBL/GenBank/DDBJ databases">
        <title>Depth-based differentiation of microbial function through sediment-hosted aquifers and enrichment of novel symbionts in the deep terrestrial subsurface.</title>
        <authorList>
            <person name="Probst A.J."/>
            <person name="Ladd B."/>
            <person name="Jarett J.K."/>
            <person name="Geller-Mcgrath D.E."/>
            <person name="Sieber C.M.K."/>
            <person name="Emerson J.B."/>
            <person name="Anantharaman K."/>
            <person name="Thomas B.C."/>
            <person name="Malmstrom R."/>
            <person name="Stieglmeier M."/>
            <person name="Klingl A."/>
            <person name="Woyke T."/>
            <person name="Ryan C.M."/>
            <person name="Banfield J.F."/>
        </authorList>
    </citation>
    <scope>NUCLEOTIDE SEQUENCE [LARGE SCALE GENOMIC DNA]</scope>
</reference>
<evidence type="ECO:0000313" key="2">
    <source>
        <dbReference type="EMBL" id="PIS14860.1"/>
    </source>
</evidence>
<accession>A0A2H0WQC6</accession>
<protein>
    <recommendedName>
        <fullName evidence="1">DUF6788 domain-containing protein</fullName>
    </recommendedName>
</protein>
<gene>
    <name evidence="2" type="ORF">COT64_00440</name>
</gene>